<dbReference type="Proteomes" id="UP000662888">
    <property type="component" value="Chromosome"/>
</dbReference>
<organism evidence="1 2">
    <name type="scientific">Massilia antarctica</name>
    <dbReference type="NCBI Taxonomy" id="2765360"/>
    <lineage>
        <taxon>Bacteria</taxon>
        <taxon>Pseudomonadati</taxon>
        <taxon>Pseudomonadota</taxon>
        <taxon>Betaproteobacteria</taxon>
        <taxon>Burkholderiales</taxon>
        <taxon>Oxalobacteraceae</taxon>
        <taxon>Telluria group</taxon>
        <taxon>Massilia</taxon>
    </lineage>
</organism>
<gene>
    <name evidence="1" type="ORF">IV454_21575</name>
</gene>
<dbReference type="RefSeq" id="WP_206087763.1">
    <property type="nucleotide sequence ID" value="NZ_CP065053.1"/>
</dbReference>
<protein>
    <submittedName>
        <fullName evidence="1">Uncharacterized protein</fullName>
    </submittedName>
</protein>
<name>A0AA49A677_9BURK</name>
<keyword evidence="2" id="KW-1185">Reference proteome</keyword>
<evidence type="ECO:0000313" key="1">
    <source>
        <dbReference type="EMBL" id="QPI48123.1"/>
    </source>
</evidence>
<proteinExistence type="predicted"/>
<dbReference type="EMBL" id="CP065053">
    <property type="protein sequence ID" value="QPI48123.1"/>
    <property type="molecule type" value="Genomic_DNA"/>
</dbReference>
<accession>A0AA49A677</accession>
<reference evidence="1 2" key="1">
    <citation type="submission" date="2020-11" db="EMBL/GenBank/DDBJ databases">
        <authorList>
            <person name="Sun Q."/>
        </authorList>
    </citation>
    <scope>NUCLEOTIDE SEQUENCE [LARGE SCALE GENOMIC DNA]</scope>
    <source>
        <strain evidence="1 2">P8398</strain>
    </source>
</reference>
<sequence length="130" mass="15244">MPRVRRERDTGRFNVQIQFIMQRFATLKTMSPANPPPDFVPIFEFVNNRSTPITLYLELTPQEVELLPGDAVQVLVYKEDETLPIHLELGDDYLCIHPNRSWGNWYVYKNGEDFSGTPYRTPYTKPFVFT</sequence>
<evidence type="ECO:0000313" key="2">
    <source>
        <dbReference type="Proteomes" id="UP000662888"/>
    </source>
</evidence>